<dbReference type="AlphaFoldDB" id="A0A227P974"/>
<sequence>MAKPDNTLKRKQREEKEKAEDGLKFVINGAKLKCDLCTVPEGDLKVNFDTPTIQDKKVATVVEKDKKSVIFKGNCKKSPNSSSPCASVMKLADWKDVGTVYFQEKFPLLLKSTIKCEYGGVAIKITDCAQRNEIKNLDVTGAPVPGYAPDFTIKFELDKTENTIVPFGILDFEKKIENQFFRFKYSLKESNIDAFYFEIISEGGDLLYENNWLKPVIINNETKEKLFKSKKTSHIPMVSAERPVGSPDLEPKNYTTMGSYIISWDGFDTNGIYDSTRFNGKDLKAKITAIKNGMQKSIVVDFSTKYSQVDWTDVKIDKKSKRIDVTLRVNLKDGGAKGLDCSTYTIDTEASYETFTPTTGVDPLAGTKITTCDWDKVPAKVINPSHPVIKSRTKTFDELKKMAFAGLEKYWGRNKNNIVGKNVNIVEAYEVYIKAIDTSKNALHSLPLVYNTNRDWMRSGNPGGSYSDGNLDDNFLNALPDLGVIQRLSYNAGHIKHDWKGDPHDGWRYHLENDVNTAYDAISSFKETAAHELGHELLQAYAGTVFSWQHKGSSYYLPQDTKPIKGSETISDKIFHLDEMSETSGEYYPKKGEIDLMKYYNNEPNPKDITRLVASERDVLSLIWLTKIKIK</sequence>
<dbReference type="InterPro" id="IPR025460">
    <property type="entry name" value="DUF4280"/>
</dbReference>
<dbReference type="Pfam" id="PF14107">
    <property type="entry name" value="DUF4280"/>
    <property type="match status" value="1"/>
</dbReference>
<organism evidence="1 2">
    <name type="scientific">Flavobacterium araucananum</name>
    <dbReference type="NCBI Taxonomy" id="946678"/>
    <lineage>
        <taxon>Bacteria</taxon>
        <taxon>Pseudomonadati</taxon>
        <taxon>Bacteroidota</taxon>
        <taxon>Flavobacteriia</taxon>
        <taxon>Flavobacteriales</taxon>
        <taxon>Flavobacteriaceae</taxon>
        <taxon>Flavobacterium</taxon>
    </lineage>
</organism>
<keyword evidence="2" id="KW-1185">Reference proteome</keyword>
<evidence type="ECO:0008006" key="3">
    <source>
        <dbReference type="Google" id="ProtNLM"/>
    </source>
</evidence>
<comment type="caution">
    <text evidence="1">The sequence shown here is derived from an EMBL/GenBank/DDBJ whole genome shotgun (WGS) entry which is preliminary data.</text>
</comment>
<evidence type="ECO:0000313" key="1">
    <source>
        <dbReference type="EMBL" id="OXG06459.1"/>
    </source>
</evidence>
<accession>A0A227P974</accession>
<dbReference type="RefSeq" id="WP_089479397.1">
    <property type="nucleotide sequence ID" value="NZ_MUGS01000015.1"/>
</dbReference>
<name>A0A227P974_9FLAO</name>
<dbReference type="EMBL" id="MUGS01000015">
    <property type="protein sequence ID" value="OXG06459.1"/>
    <property type="molecule type" value="Genomic_DNA"/>
</dbReference>
<dbReference type="Proteomes" id="UP000214684">
    <property type="component" value="Unassembled WGS sequence"/>
</dbReference>
<gene>
    <name evidence="1" type="ORF">B0A64_10105</name>
</gene>
<reference evidence="1 2" key="1">
    <citation type="submission" date="2016-11" db="EMBL/GenBank/DDBJ databases">
        <title>Whole genomes of Flavobacteriaceae.</title>
        <authorList>
            <person name="Stine C."/>
            <person name="Li C."/>
            <person name="Tadesse D."/>
        </authorList>
    </citation>
    <scope>NUCLEOTIDE SEQUENCE [LARGE SCALE GENOMIC DNA]</scope>
    <source>
        <strain evidence="1 2">DSM 24704</strain>
    </source>
</reference>
<proteinExistence type="predicted"/>
<evidence type="ECO:0000313" key="2">
    <source>
        <dbReference type="Proteomes" id="UP000214684"/>
    </source>
</evidence>
<dbReference type="OrthoDB" id="1324639at2"/>
<protein>
    <recommendedName>
        <fullName evidence="3">DUF4280 domain-containing protein</fullName>
    </recommendedName>
</protein>